<proteinExistence type="predicted"/>
<comment type="caution">
    <text evidence="2">The sequence shown here is derived from an EMBL/GenBank/DDBJ whole genome shotgun (WGS) entry which is preliminary data.</text>
</comment>
<feature type="non-terminal residue" evidence="2">
    <location>
        <position position="67"/>
    </location>
</feature>
<feature type="non-terminal residue" evidence="2">
    <location>
        <position position="1"/>
    </location>
</feature>
<keyword evidence="1" id="KW-0472">Membrane</keyword>
<keyword evidence="3" id="KW-1185">Reference proteome</keyword>
<name>A0AAV5WM68_9BILA</name>
<organism evidence="2 3">
    <name type="scientific">Pristionchus fissidentatus</name>
    <dbReference type="NCBI Taxonomy" id="1538716"/>
    <lineage>
        <taxon>Eukaryota</taxon>
        <taxon>Metazoa</taxon>
        <taxon>Ecdysozoa</taxon>
        <taxon>Nematoda</taxon>
        <taxon>Chromadorea</taxon>
        <taxon>Rhabditida</taxon>
        <taxon>Rhabditina</taxon>
        <taxon>Diplogasteromorpha</taxon>
        <taxon>Diplogasteroidea</taxon>
        <taxon>Neodiplogasteridae</taxon>
        <taxon>Pristionchus</taxon>
    </lineage>
</organism>
<keyword evidence="1" id="KW-1133">Transmembrane helix</keyword>
<accession>A0AAV5WM68</accession>
<sequence>SITPSQHRTSAFALIRLATAVLGIPAAQIVGLISDSFRGDVDTPLARFYALRNSLLCIWTIALMSAI</sequence>
<evidence type="ECO:0000256" key="1">
    <source>
        <dbReference type="SAM" id="Phobius"/>
    </source>
</evidence>
<feature type="transmembrane region" description="Helical" evidence="1">
    <location>
        <begin position="46"/>
        <end position="66"/>
    </location>
</feature>
<reference evidence="2" key="1">
    <citation type="submission" date="2023-10" db="EMBL/GenBank/DDBJ databases">
        <title>Genome assembly of Pristionchus species.</title>
        <authorList>
            <person name="Yoshida K."/>
            <person name="Sommer R.J."/>
        </authorList>
    </citation>
    <scope>NUCLEOTIDE SEQUENCE</scope>
    <source>
        <strain evidence="2">RS5133</strain>
    </source>
</reference>
<dbReference type="AlphaFoldDB" id="A0AAV5WM68"/>
<protein>
    <recommendedName>
        <fullName evidence="4">MFS transporter</fullName>
    </recommendedName>
</protein>
<dbReference type="Proteomes" id="UP001432322">
    <property type="component" value="Unassembled WGS sequence"/>
</dbReference>
<evidence type="ECO:0000313" key="2">
    <source>
        <dbReference type="EMBL" id="GMT30927.1"/>
    </source>
</evidence>
<evidence type="ECO:0000313" key="3">
    <source>
        <dbReference type="Proteomes" id="UP001432322"/>
    </source>
</evidence>
<dbReference type="EMBL" id="BTSY01000005">
    <property type="protein sequence ID" value="GMT30927.1"/>
    <property type="molecule type" value="Genomic_DNA"/>
</dbReference>
<gene>
    <name evidence="2" type="ORF">PFISCL1PPCAC_22224</name>
</gene>
<evidence type="ECO:0008006" key="4">
    <source>
        <dbReference type="Google" id="ProtNLM"/>
    </source>
</evidence>
<keyword evidence="1" id="KW-0812">Transmembrane</keyword>
<feature type="transmembrane region" description="Helical" evidence="1">
    <location>
        <begin position="12"/>
        <end position="34"/>
    </location>
</feature>